<evidence type="ECO:0000256" key="1">
    <source>
        <dbReference type="SAM" id="Phobius"/>
    </source>
</evidence>
<keyword evidence="1" id="KW-0472">Membrane</keyword>
<name>G0R5P4_ICHMU</name>
<dbReference type="RefSeq" id="XP_004024101.1">
    <property type="nucleotide sequence ID" value="XM_004024052.1"/>
</dbReference>
<reference evidence="2 3" key="1">
    <citation type="submission" date="2011-07" db="EMBL/GenBank/DDBJ databases">
        <authorList>
            <person name="Coyne R."/>
            <person name="Brami D."/>
            <person name="Johnson J."/>
            <person name="Hostetler J."/>
            <person name="Hannick L."/>
            <person name="Clark T."/>
            <person name="Cassidy-Hanley D."/>
            <person name="Inman J."/>
        </authorList>
    </citation>
    <scope>NUCLEOTIDE SEQUENCE [LARGE SCALE GENOMIC DNA]</scope>
    <source>
        <strain evidence="2 3">G5</strain>
    </source>
</reference>
<organism evidence="2 3">
    <name type="scientific">Ichthyophthirius multifiliis</name>
    <name type="common">White spot disease agent</name>
    <name type="synonym">Ich</name>
    <dbReference type="NCBI Taxonomy" id="5932"/>
    <lineage>
        <taxon>Eukaryota</taxon>
        <taxon>Sar</taxon>
        <taxon>Alveolata</taxon>
        <taxon>Ciliophora</taxon>
        <taxon>Intramacronucleata</taxon>
        <taxon>Oligohymenophorea</taxon>
        <taxon>Hymenostomatida</taxon>
        <taxon>Ophryoglenina</taxon>
        <taxon>Ichthyophthirius</taxon>
    </lineage>
</organism>
<feature type="transmembrane region" description="Helical" evidence="1">
    <location>
        <begin position="68"/>
        <end position="88"/>
    </location>
</feature>
<accession>G0R5P4</accession>
<dbReference type="GeneID" id="14903279"/>
<dbReference type="EMBL" id="GL984380">
    <property type="protein sequence ID" value="EGR27217.1"/>
    <property type="molecule type" value="Genomic_DNA"/>
</dbReference>
<evidence type="ECO:0000313" key="3">
    <source>
        <dbReference type="Proteomes" id="UP000008983"/>
    </source>
</evidence>
<evidence type="ECO:0008006" key="4">
    <source>
        <dbReference type="Google" id="ProtNLM"/>
    </source>
</evidence>
<feature type="transmembrane region" description="Helical" evidence="1">
    <location>
        <begin position="94"/>
        <end position="116"/>
    </location>
</feature>
<dbReference type="InParanoid" id="G0R5P4"/>
<gene>
    <name evidence="2" type="ORF">IMG5_200030</name>
</gene>
<keyword evidence="3" id="KW-1185">Reference proteome</keyword>
<keyword evidence="1" id="KW-1133">Transmembrane helix</keyword>
<proteinExistence type="predicted"/>
<dbReference type="Proteomes" id="UP000008983">
    <property type="component" value="Unassembled WGS sequence"/>
</dbReference>
<protein>
    <recommendedName>
        <fullName evidence="4">Transmembrane protein</fullName>
    </recommendedName>
</protein>
<evidence type="ECO:0000313" key="2">
    <source>
        <dbReference type="EMBL" id="EGR27217.1"/>
    </source>
</evidence>
<sequence>MLIFKQIIKNQKKNINQITLNKLFLKKIYQLDYIKMIQFQLRKLNNQFRKTVFIFHQHMIQQIHFNQIFQNIIIKIIIIVLIIVLWNFLRVLNIIILLINLYVDILIYNMNVNLIVKSNQHQLVEKIEIEQE</sequence>
<dbReference type="AlphaFoldDB" id="G0R5P4"/>
<keyword evidence="1" id="KW-0812">Transmembrane</keyword>